<dbReference type="PANTHER" id="PTHR48094:SF11">
    <property type="entry name" value="GLUTATHIONE-INDEPENDENT GLYOXALASE HSP31-RELATED"/>
    <property type="match status" value="1"/>
</dbReference>
<evidence type="ECO:0000313" key="6">
    <source>
        <dbReference type="Proteomes" id="UP000322545"/>
    </source>
</evidence>
<dbReference type="Proteomes" id="UP000322545">
    <property type="component" value="Unassembled WGS sequence"/>
</dbReference>
<keyword evidence="5" id="KW-0645">Protease</keyword>
<dbReference type="InterPro" id="IPR029062">
    <property type="entry name" value="Class_I_gatase-like"/>
</dbReference>
<dbReference type="GO" id="GO:0006508">
    <property type="term" value="P:proteolysis"/>
    <property type="evidence" value="ECO:0007669"/>
    <property type="project" value="UniProtKB-KW"/>
</dbReference>
<dbReference type="PANTHER" id="PTHR48094">
    <property type="entry name" value="PROTEIN/NUCLEIC ACID DEGLYCASE DJ-1-RELATED"/>
    <property type="match status" value="1"/>
</dbReference>
<dbReference type="GO" id="GO:0019243">
    <property type="term" value="P:methylglyoxal catabolic process to D-lactate via S-lactoyl-glutathione"/>
    <property type="evidence" value="ECO:0007669"/>
    <property type="project" value="TreeGrafter"/>
</dbReference>
<keyword evidence="1" id="KW-0346">Stress response</keyword>
<protein>
    <submittedName>
        <fullName evidence="5">Intracellular protease/amidase</fullName>
    </submittedName>
</protein>
<dbReference type="GO" id="GO:0008233">
    <property type="term" value="F:peptidase activity"/>
    <property type="evidence" value="ECO:0007669"/>
    <property type="project" value="UniProtKB-KW"/>
</dbReference>
<dbReference type="Pfam" id="PF01965">
    <property type="entry name" value="DJ-1_PfpI"/>
    <property type="match status" value="1"/>
</dbReference>
<evidence type="ECO:0000259" key="4">
    <source>
        <dbReference type="Pfam" id="PF01965"/>
    </source>
</evidence>
<dbReference type="GO" id="GO:0005737">
    <property type="term" value="C:cytoplasm"/>
    <property type="evidence" value="ECO:0007669"/>
    <property type="project" value="TreeGrafter"/>
</dbReference>
<dbReference type="CDD" id="cd03141">
    <property type="entry name" value="GATase1_Hsp31_like"/>
    <property type="match status" value="1"/>
</dbReference>
<dbReference type="EMBL" id="FRCB01000004">
    <property type="protein sequence ID" value="SHM06579.1"/>
    <property type="molecule type" value="Genomic_DNA"/>
</dbReference>
<proteinExistence type="inferred from homology"/>
<gene>
    <name evidence="5" type="ORF">SAMN05443432_104298</name>
</gene>
<feature type="domain" description="DJ-1/PfpI" evidence="4">
    <location>
        <begin position="27"/>
        <end position="225"/>
    </location>
</feature>
<dbReference type="RefSeq" id="WP_149779465.1">
    <property type="nucleotide sequence ID" value="NZ_FRCB01000004.1"/>
</dbReference>
<comment type="similarity">
    <text evidence="3">Belongs to the peptidase C56 family. HSP31-like subfamily.</text>
</comment>
<dbReference type="Gene3D" id="3.40.50.880">
    <property type="match status" value="1"/>
</dbReference>
<dbReference type="InterPro" id="IPR050325">
    <property type="entry name" value="Prot/Nucl_acid_deglycase"/>
</dbReference>
<keyword evidence="2" id="KW-0456">Lyase</keyword>
<evidence type="ECO:0000256" key="3">
    <source>
        <dbReference type="ARBA" id="ARBA00038493"/>
    </source>
</evidence>
<evidence type="ECO:0000313" key="5">
    <source>
        <dbReference type="EMBL" id="SHM06579.1"/>
    </source>
</evidence>
<organism evidence="5 6">
    <name type="scientific">Roseovarius litoreus</name>
    <dbReference type="NCBI Taxonomy" id="1155722"/>
    <lineage>
        <taxon>Bacteria</taxon>
        <taxon>Pseudomonadati</taxon>
        <taxon>Pseudomonadota</taxon>
        <taxon>Alphaproteobacteria</taxon>
        <taxon>Rhodobacterales</taxon>
        <taxon>Roseobacteraceae</taxon>
        <taxon>Roseovarius</taxon>
    </lineage>
</organism>
<evidence type="ECO:0000256" key="2">
    <source>
        <dbReference type="ARBA" id="ARBA00023239"/>
    </source>
</evidence>
<accession>A0A1M7FSD6</accession>
<keyword evidence="6" id="KW-1185">Reference proteome</keyword>
<reference evidence="5 6" key="1">
    <citation type="submission" date="2016-11" db="EMBL/GenBank/DDBJ databases">
        <authorList>
            <person name="Varghese N."/>
            <person name="Submissions S."/>
        </authorList>
    </citation>
    <scope>NUCLEOTIDE SEQUENCE [LARGE SCALE GENOMIC DNA]</scope>
    <source>
        <strain evidence="5 6">DSM 28249</strain>
    </source>
</reference>
<evidence type="ECO:0000256" key="1">
    <source>
        <dbReference type="ARBA" id="ARBA00023016"/>
    </source>
</evidence>
<dbReference type="GO" id="GO:0019172">
    <property type="term" value="F:glyoxalase III activity"/>
    <property type="evidence" value="ECO:0007669"/>
    <property type="project" value="TreeGrafter"/>
</dbReference>
<keyword evidence="5" id="KW-0378">Hydrolase</keyword>
<dbReference type="InterPro" id="IPR002818">
    <property type="entry name" value="DJ-1/PfpI"/>
</dbReference>
<dbReference type="AlphaFoldDB" id="A0A1M7FSD6"/>
<dbReference type="SUPFAM" id="SSF52317">
    <property type="entry name" value="Class I glutamine amidotransferase-like"/>
    <property type="match status" value="1"/>
</dbReference>
<sequence length="235" mass="25043">MTRVLMILTSWDKLGDTGDKTGFFWEEMAKPYWSFRDAGLEVDLASVQGGHPPADPGSDDGNGQRTEAVQRFMDDADAMTALETTAKLADIDPSQYDAVFLPGGHGTMWDLRQTEAVGQAVSRIYERGGVVGAVCHGPAGLLGATEPGGAPLVQGKRVNGFTNSEEKAAGLDTVVPFLLEDALKEQGAKFQHSVEDFCGFAVRDGRLVTGQNPASSEMVAHRMLEALEEAGLKAA</sequence>
<name>A0A1M7FSD6_9RHOB</name>